<accession>A0AA87YW67</accession>
<dbReference type="AlphaFoldDB" id="A0AA87YW67"/>
<evidence type="ECO:0000313" key="1">
    <source>
        <dbReference type="EMBL" id="GMN24412.1"/>
    </source>
</evidence>
<gene>
    <name evidence="1" type="ORF">TIFTF001_000567</name>
</gene>
<comment type="caution">
    <text evidence="1">The sequence shown here is derived from an EMBL/GenBank/DDBJ whole genome shotgun (WGS) entry which is preliminary data.</text>
</comment>
<keyword evidence="2" id="KW-1185">Reference proteome</keyword>
<proteinExistence type="predicted"/>
<organism evidence="1 2">
    <name type="scientific">Ficus carica</name>
    <name type="common">Common fig</name>
    <dbReference type="NCBI Taxonomy" id="3494"/>
    <lineage>
        <taxon>Eukaryota</taxon>
        <taxon>Viridiplantae</taxon>
        <taxon>Streptophyta</taxon>
        <taxon>Embryophyta</taxon>
        <taxon>Tracheophyta</taxon>
        <taxon>Spermatophyta</taxon>
        <taxon>Magnoliopsida</taxon>
        <taxon>eudicotyledons</taxon>
        <taxon>Gunneridae</taxon>
        <taxon>Pentapetalae</taxon>
        <taxon>rosids</taxon>
        <taxon>fabids</taxon>
        <taxon>Rosales</taxon>
        <taxon>Moraceae</taxon>
        <taxon>Ficeae</taxon>
        <taxon>Ficus</taxon>
    </lineage>
</organism>
<reference evidence="1" key="1">
    <citation type="submission" date="2023-07" db="EMBL/GenBank/DDBJ databases">
        <title>draft genome sequence of fig (Ficus carica).</title>
        <authorList>
            <person name="Takahashi T."/>
            <person name="Nishimura K."/>
        </authorList>
    </citation>
    <scope>NUCLEOTIDE SEQUENCE</scope>
</reference>
<dbReference type="PANTHER" id="PTHR35304">
    <property type="entry name" value="OS05G0120300 PROTEIN-RELATED"/>
    <property type="match status" value="1"/>
</dbReference>
<dbReference type="Proteomes" id="UP001187192">
    <property type="component" value="Unassembled WGS sequence"/>
</dbReference>
<name>A0AA87YW67_FICCA</name>
<sequence>MASGNITNRGKGAAQPTYKWRRSDADFVRLAGSKANDVTRSSSNGIRVREQPKVVDSVSCRQMFLRSYTFSRKESFRERTKRRFRKIVRAERRFRRRTYNRQAAVAAAVARRRTTCLVVVRRVKEATCAALLAMFRRFLFCTAKVDVLADHNKLNIWAGGSVWLKTALSVLPILETETAREDSRTERTEPKKWRSVSVRFGSNRIAQLSLSSCFPLPRRDGGSEQSGEGVIFREGIWLAARRKV</sequence>
<protein>
    <submittedName>
        <fullName evidence="1">Uncharacterized protein</fullName>
    </submittedName>
</protein>
<dbReference type="EMBL" id="BTGU01000001">
    <property type="protein sequence ID" value="GMN24412.1"/>
    <property type="molecule type" value="Genomic_DNA"/>
</dbReference>
<dbReference type="PANTHER" id="PTHR35304:SF1">
    <property type="entry name" value="OS05G0120300 PROTEIN"/>
    <property type="match status" value="1"/>
</dbReference>
<evidence type="ECO:0000313" key="2">
    <source>
        <dbReference type="Proteomes" id="UP001187192"/>
    </source>
</evidence>